<evidence type="ECO:0008006" key="5">
    <source>
        <dbReference type="Google" id="ProtNLM"/>
    </source>
</evidence>
<proteinExistence type="inferred from homology"/>
<keyword evidence="4" id="KW-1185">Reference proteome</keyword>
<gene>
    <name evidence="3" type="ORF">MOO45_06110</name>
</gene>
<sequence length="250" mass="28994">MREKYQLRHQKKHSWNGKFIFLGFICGLLVILFVGSRWLRYWQGSGRPSQSDYPILGVSLSQTDGYQDFHLLKKHGVDFVYLKATQGANYFDDDFLDSYWRIQGAQLPVGVYHYFSFDTSAKAQFQNFRASVGQQIGTLPLVIQVPFSKQQLPHKQQVQRSVSQLRGLLVKYYQRPVLIQTTPQLSYLLKTNPDGGWLQAHPYPIKGNQVHFWQYTTSGRIPSLASDNRYNLSVFNGRQAQWEQYLQGGF</sequence>
<name>A0ABY4P7Z7_9LACO</name>
<evidence type="ECO:0000256" key="1">
    <source>
        <dbReference type="ARBA" id="ARBA00010646"/>
    </source>
</evidence>
<dbReference type="PANTHER" id="PTHR34135">
    <property type="entry name" value="LYSOZYME"/>
    <property type="match status" value="1"/>
</dbReference>
<dbReference type="PROSITE" id="PS51904">
    <property type="entry name" value="GLYCOSYL_HYDROL_F25_2"/>
    <property type="match status" value="1"/>
</dbReference>
<dbReference type="EMBL" id="CP093366">
    <property type="protein sequence ID" value="UQS81773.1"/>
    <property type="molecule type" value="Genomic_DNA"/>
</dbReference>
<dbReference type="Proteomes" id="UP000831495">
    <property type="component" value="Chromosome"/>
</dbReference>
<evidence type="ECO:0000313" key="3">
    <source>
        <dbReference type="EMBL" id="UQS81773.1"/>
    </source>
</evidence>
<protein>
    <recommendedName>
        <fullName evidence="5">Lysozyme</fullName>
    </recommendedName>
</protein>
<reference evidence="3" key="1">
    <citation type="journal article" date="2022" name="Int. J. Syst. Evol. Microbiol.">
        <title>Apilactobacillus apisilvae sp. nov., Nicolia spurrieriana gen. nov. sp. nov., Bombilactobacillus folatiphilus sp. nov. and Bombilactobacillus thymidiniphilus sp. nov., four new lactic acid bacterial isolates from stingless bees Tetragonula carbonaria and Austroplebeia australis.</title>
        <authorList>
            <person name="Oliphant S.A."/>
            <person name="Watson-Haigh N.S."/>
            <person name="Sumby K.M."/>
            <person name="Gardner J."/>
            <person name="Groom S."/>
            <person name="Jiranek V."/>
        </authorList>
    </citation>
    <scope>NUCLEOTIDE SEQUENCE</scope>
    <source>
        <strain evidence="3">SG4_D2</strain>
    </source>
</reference>
<dbReference type="SUPFAM" id="SSF51445">
    <property type="entry name" value="(Trans)glycosidases"/>
    <property type="match status" value="1"/>
</dbReference>
<evidence type="ECO:0000256" key="2">
    <source>
        <dbReference type="SAM" id="Phobius"/>
    </source>
</evidence>
<dbReference type="InterPro" id="IPR017853">
    <property type="entry name" value="GH"/>
</dbReference>
<comment type="similarity">
    <text evidence="1">Belongs to the glycosyl hydrolase 25 family.</text>
</comment>
<dbReference type="Pfam" id="PF01183">
    <property type="entry name" value="Glyco_hydro_25"/>
    <property type="match status" value="1"/>
</dbReference>
<organism evidence="3 4">
    <name type="scientific">Bombilactobacillus folatiphilus</name>
    <dbReference type="NCBI Taxonomy" id="2923362"/>
    <lineage>
        <taxon>Bacteria</taxon>
        <taxon>Bacillati</taxon>
        <taxon>Bacillota</taxon>
        <taxon>Bacilli</taxon>
        <taxon>Lactobacillales</taxon>
        <taxon>Lactobacillaceae</taxon>
        <taxon>Bombilactobacillus</taxon>
    </lineage>
</organism>
<keyword evidence="2" id="KW-1133">Transmembrane helix</keyword>
<dbReference type="PANTHER" id="PTHR34135:SF2">
    <property type="entry name" value="LYSOZYME"/>
    <property type="match status" value="1"/>
</dbReference>
<accession>A0ABY4P7Z7</accession>
<evidence type="ECO:0000313" key="4">
    <source>
        <dbReference type="Proteomes" id="UP000831495"/>
    </source>
</evidence>
<dbReference type="RefSeq" id="WP_249514041.1">
    <property type="nucleotide sequence ID" value="NZ_CP093366.1"/>
</dbReference>
<keyword evidence="2" id="KW-0812">Transmembrane</keyword>
<dbReference type="Gene3D" id="3.20.20.80">
    <property type="entry name" value="Glycosidases"/>
    <property type="match status" value="1"/>
</dbReference>
<keyword evidence="2" id="KW-0472">Membrane</keyword>
<feature type="transmembrane region" description="Helical" evidence="2">
    <location>
        <begin position="20"/>
        <end position="39"/>
    </location>
</feature>
<dbReference type="InterPro" id="IPR002053">
    <property type="entry name" value="Glyco_hydro_25"/>
</dbReference>